<dbReference type="EMBL" id="AP014633">
    <property type="protein sequence ID" value="BAP57079.1"/>
    <property type="molecule type" value="Genomic_DNA"/>
</dbReference>
<dbReference type="InterPro" id="IPR036291">
    <property type="entry name" value="NAD(P)-bd_dom_sf"/>
</dbReference>
<dbReference type="STRING" id="40754.THII_2782"/>
<evidence type="ECO:0000256" key="2">
    <source>
        <dbReference type="ARBA" id="ARBA00022553"/>
    </source>
</evidence>
<accession>A0A090AI99</accession>
<dbReference type="Proteomes" id="UP000031623">
    <property type="component" value="Chromosome"/>
</dbReference>
<dbReference type="HOGENOM" id="CLU_000022_76_1_6"/>
<protein>
    <submittedName>
        <fullName evidence="4">Polyketide synthase</fullName>
    </submittedName>
</protein>
<dbReference type="PANTHER" id="PTHR44845">
    <property type="entry name" value="CARRIER DOMAIN-CONTAINING PROTEIN"/>
    <property type="match status" value="1"/>
</dbReference>
<feature type="domain" description="Thioester reductase (TE)" evidence="3">
    <location>
        <begin position="33"/>
        <end position="272"/>
    </location>
</feature>
<dbReference type="KEGG" id="tig:THII_2782"/>
<reference evidence="4 5" key="1">
    <citation type="journal article" date="2014" name="ISME J.">
        <title>Ecophysiology of Thioploca ingrica as revealed by the complete genome sequence supplemented with proteomic evidence.</title>
        <authorList>
            <person name="Kojima H."/>
            <person name="Ogura Y."/>
            <person name="Yamamoto N."/>
            <person name="Togashi T."/>
            <person name="Mori H."/>
            <person name="Watanabe T."/>
            <person name="Nemoto F."/>
            <person name="Kurokawa K."/>
            <person name="Hayashi T."/>
            <person name="Fukui M."/>
        </authorList>
    </citation>
    <scope>NUCLEOTIDE SEQUENCE [LARGE SCALE GENOMIC DNA]</scope>
</reference>
<dbReference type="CDD" id="cd05235">
    <property type="entry name" value="SDR_e1"/>
    <property type="match status" value="1"/>
</dbReference>
<dbReference type="Pfam" id="PF07993">
    <property type="entry name" value="NAD_binding_4"/>
    <property type="match status" value="1"/>
</dbReference>
<dbReference type="PANTHER" id="PTHR44845:SF6">
    <property type="entry name" value="BETA-ALANINE-ACTIVATING ENZYME"/>
    <property type="match status" value="1"/>
</dbReference>
<dbReference type="InterPro" id="IPR013120">
    <property type="entry name" value="FAR_NAD-bd"/>
</dbReference>
<keyword evidence="5" id="KW-1185">Reference proteome</keyword>
<keyword evidence="2" id="KW-0597">Phosphoprotein</keyword>
<dbReference type="InterPro" id="IPR010080">
    <property type="entry name" value="Thioester_reductase-like_dom"/>
</dbReference>
<keyword evidence="1" id="KW-0596">Phosphopantetheine</keyword>
<proteinExistence type="predicted"/>
<organism evidence="4 5">
    <name type="scientific">Thioploca ingrica</name>
    <dbReference type="NCBI Taxonomy" id="40754"/>
    <lineage>
        <taxon>Bacteria</taxon>
        <taxon>Pseudomonadati</taxon>
        <taxon>Pseudomonadota</taxon>
        <taxon>Gammaproteobacteria</taxon>
        <taxon>Thiotrichales</taxon>
        <taxon>Thiotrichaceae</taxon>
        <taxon>Thioploca</taxon>
    </lineage>
</organism>
<dbReference type="SUPFAM" id="SSF51735">
    <property type="entry name" value="NAD(P)-binding Rossmann-fold domains"/>
    <property type="match status" value="1"/>
</dbReference>
<dbReference type="NCBIfam" id="TIGR01746">
    <property type="entry name" value="Thioester-redct"/>
    <property type="match status" value="1"/>
</dbReference>
<evidence type="ECO:0000259" key="3">
    <source>
        <dbReference type="Pfam" id="PF07993"/>
    </source>
</evidence>
<gene>
    <name evidence="4" type="ORF">THII_2782</name>
</gene>
<sequence length="397" mass="45133">MLNIDFYQEALLEPDFQFRAFSPLTSKPEAVFLTGATGFLGAHLLSELLEQTNAKIYCLVRNNAHLTERQQRLKSTLQFYTLWEDEFETRIIPVAGDLSKPWMGIPQLEFKALAEQIEVIYHSAAFVNFNRPYSVLKAVNVQGVREILRLAMEITTKPLHFVSTTAIFSSQTSSLNNRVMETDFPPPNELRNGYNQSKWVVEKLLANARERGFPVSIYRPPGIMGHSQTGIIGNLDDDPWCTLIKGCIQLGSFPNLDITVAFVPVDYVSRAMIYLSLQNTSTGKVFHLVNPHPPVAWKDLFDLIQAIGYHLVETPYDEWRAQIKQHAMNNPQNKLDAHLFLLAQSQIFAAKPHFDARHTLQGLAGSSIECPQVDTRLISKYFSYFHRSNFISIPCRT</sequence>
<dbReference type="OrthoDB" id="9757559at2"/>
<dbReference type="Gene3D" id="3.40.50.720">
    <property type="entry name" value="NAD(P)-binding Rossmann-like Domain"/>
    <property type="match status" value="1"/>
</dbReference>
<evidence type="ECO:0000313" key="4">
    <source>
        <dbReference type="EMBL" id="BAP57079.1"/>
    </source>
</evidence>
<evidence type="ECO:0000256" key="1">
    <source>
        <dbReference type="ARBA" id="ARBA00022450"/>
    </source>
</evidence>
<dbReference type="AlphaFoldDB" id="A0A090AI99"/>
<name>A0A090AI99_9GAMM</name>
<evidence type="ECO:0000313" key="5">
    <source>
        <dbReference type="Proteomes" id="UP000031623"/>
    </source>
</evidence>